<dbReference type="EMBL" id="CP119313">
    <property type="protein sequence ID" value="WEK21428.1"/>
    <property type="molecule type" value="Genomic_DNA"/>
</dbReference>
<evidence type="ECO:0000256" key="1">
    <source>
        <dbReference type="SAM" id="SignalP"/>
    </source>
</evidence>
<evidence type="ECO:0000313" key="2">
    <source>
        <dbReference type="EMBL" id="WEK21428.1"/>
    </source>
</evidence>
<feature type="signal peptide" evidence="1">
    <location>
        <begin position="1"/>
        <end position="17"/>
    </location>
</feature>
<keyword evidence="1" id="KW-0732">Signal</keyword>
<evidence type="ECO:0000313" key="3">
    <source>
        <dbReference type="Proteomes" id="UP001214530"/>
    </source>
</evidence>
<organism evidence="2 3">
    <name type="scientific">Candidatus Pedobacter colombiensis</name>
    <dbReference type="NCBI Taxonomy" id="3121371"/>
    <lineage>
        <taxon>Bacteria</taxon>
        <taxon>Pseudomonadati</taxon>
        <taxon>Bacteroidota</taxon>
        <taxon>Sphingobacteriia</taxon>
        <taxon>Sphingobacteriales</taxon>
        <taxon>Sphingobacteriaceae</taxon>
        <taxon>Pedobacter</taxon>
    </lineage>
</organism>
<dbReference type="Proteomes" id="UP001214530">
    <property type="component" value="Chromosome"/>
</dbReference>
<gene>
    <name evidence="2" type="ORF">P0Y49_09785</name>
</gene>
<dbReference type="AlphaFoldDB" id="A0AAJ5W9U5"/>
<reference evidence="2" key="1">
    <citation type="submission" date="2023-03" db="EMBL/GenBank/DDBJ databases">
        <title>Andean soil-derived lignocellulolytic bacterial consortium as a source of novel taxa and putative plastic-active enzymes.</title>
        <authorList>
            <person name="Diaz-Garcia L."/>
            <person name="Chuvochina M."/>
            <person name="Feuerriegel G."/>
            <person name="Bunk B."/>
            <person name="Sproer C."/>
            <person name="Streit W.R."/>
            <person name="Rodriguez L.M."/>
            <person name="Overmann J."/>
            <person name="Jimenez D.J."/>
        </authorList>
    </citation>
    <scope>NUCLEOTIDE SEQUENCE</scope>
    <source>
        <strain evidence="2">MAG 3858</strain>
    </source>
</reference>
<feature type="chain" id="PRO_5042598796" evidence="1">
    <location>
        <begin position="18"/>
        <end position="156"/>
    </location>
</feature>
<accession>A0AAJ5W9U5</accession>
<proteinExistence type="predicted"/>
<protein>
    <submittedName>
        <fullName evidence="2">Uncharacterized protein</fullName>
    </submittedName>
</protein>
<dbReference type="PROSITE" id="PS51257">
    <property type="entry name" value="PROKAR_LIPOPROTEIN"/>
    <property type="match status" value="1"/>
</dbReference>
<name>A0AAJ5W9U5_9SPHI</name>
<sequence length="156" mass="17615">MKKYRALAIGFSFLLLACSCKKKVSDSPGFPPSGQYFSVVESRQSAVNNKQLIIKKIDPDGNLLISKPVTEIITISEENIFRIASSWNEIQKLFNEGDNTFLFDYGNNVVDTIVINSTINFENNTIVFNSVEYNKSVIQPVLRNKPAQNSKIYQLK</sequence>